<evidence type="ECO:0000256" key="1">
    <source>
        <dbReference type="SAM" id="MobiDB-lite"/>
    </source>
</evidence>
<gene>
    <name evidence="2" type="ORF">CLV58_11116</name>
</gene>
<protein>
    <submittedName>
        <fullName evidence="2">Uncharacterized protein</fullName>
    </submittedName>
</protein>
<name>A0A2T0SU86_9BACT</name>
<dbReference type="EMBL" id="PVTE01000011">
    <property type="protein sequence ID" value="PRY36979.1"/>
    <property type="molecule type" value="Genomic_DNA"/>
</dbReference>
<dbReference type="RefSeq" id="WP_106138466.1">
    <property type="nucleotide sequence ID" value="NZ_PVTE01000011.1"/>
</dbReference>
<feature type="compositionally biased region" description="Basic and acidic residues" evidence="1">
    <location>
        <begin position="29"/>
        <end position="43"/>
    </location>
</feature>
<evidence type="ECO:0000313" key="3">
    <source>
        <dbReference type="Proteomes" id="UP000238375"/>
    </source>
</evidence>
<feature type="compositionally biased region" description="Polar residues" evidence="1">
    <location>
        <begin position="98"/>
        <end position="117"/>
    </location>
</feature>
<proteinExistence type="predicted"/>
<feature type="compositionally biased region" description="Polar residues" evidence="1">
    <location>
        <begin position="164"/>
        <end position="177"/>
    </location>
</feature>
<organism evidence="2 3">
    <name type="scientific">Spirosoma oryzae</name>
    <dbReference type="NCBI Taxonomy" id="1469603"/>
    <lineage>
        <taxon>Bacteria</taxon>
        <taxon>Pseudomonadati</taxon>
        <taxon>Bacteroidota</taxon>
        <taxon>Cytophagia</taxon>
        <taxon>Cytophagales</taxon>
        <taxon>Cytophagaceae</taxon>
        <taxon>Spirosoma</taxon>
    </lineage>
</organism>
<sequence length="177" mass="18825">MNNEQDDFSEHGAQIDGKHEQPLGTDGSDQDRANIDNKHRASEENSANGLDSETVRGGQDGRNVRGIGSTDMDSENGLLRFNDQDNSKMQVTEAGEESATSGASRTNTSTVDVTTSGPDDYASADEVGTPDAQKEAKERADADGQGDSDNKQPTGNDEADEEQISQIGTDLGNQPTY</sequence>
<keyword evidence="3" id="KW-1185">Reference proteome</keyword>
<evidence type="ECO:0000313" key="2">
    <source>
        <dbReference type="EMBL" id="PRY36979.1"/>
    </source>
</evidence>
<dbReference type="OrthoDB" id="953632at2"/>
<feature type="region of interest" description="Disordered" evidence="1">
    <location>
        <begin position="1"/>
        <end position="177"/>
    </location>
</feature>
<dbReference type="Proteomes" id="UP000238375">
    <property type="component" value="Unassembled WGS sequence"/>
</dbReference>
<accession>A0A2T0SU86</accession>
<reference evidence="2 3" key="1">
    <citation type="submission" date="2018-03" db="EMBL/GenBank/DDBJ databases">
        <title>Genomic Encyclopedia of Archaeal and Bacterial Type Strains, Phase II (KMG-II): from individual species to whole genera.</title>
        <authorList>
            <person name="Goeker M."/>
        </authorList>
    </citation>
    <scope>NUCLEOTIDE SEQUENCE [LARGE SCALE GENOMIC DNA]</scope>
    <source>
        <strain evidence="2 3">DSM 28354</strain>
    </source>
</reference>
<dbReference type="AlphaFoldDB" id="A0A2T0SU86"/>
<feature type="compositionally biased region" description="Basic and acidic residues" evidence="1">
    <location>
        <begin position="132"/>
        <end position="142"/>
    </location>
</feature>
<comment type="caution">
    <text evidence="2">The sequence shown here is derived from an EMBL/GenBank/DDBJ whole genome shotgun (WGS) entry which is preliminary data.</text>
</comment>